<dbReference type="AlphaFoldDB" id="A0A7W5CCH5"/>
<sequence>MTDLRPFIARVMTTLAAHRYDAAGRSYGRFLSQLEQDNRNDDVYGTADAAILFYILNEFPHNQDDLNLWIAAIQQHQSEHTGMFAGLGHNELHSTAFALSALELFDGKAKYPLVMLKPLIDKEQIAPFLESLDWRDEPWGESLKGAGLYASLVLSDSVTEDWERTYFDWLRHNADPLTGLWRRDCVKQMDGSLVSAPLFHHIAGSFHYLFNLAHRKEPIPYPGRMVDTCLELYQSGGLEVPTELFSYFHIDWAYTILTCLRQNPIYRREECKAAIRGSSEAFIAGLAKLGEESDEPFDDLHTLCGAVCGLAAIQQITPELIRTDKPLRLVLDRRPFI</sequence>
<proteinExistence type="predicted"/>
<accession>A0A7W5CCH5</accession>
<dbReference type="EMBL" id="JACHXW010000015">
    <property type="protein sequence ID" value="MBB3154294.1"/>
    <property type="molecule type" value="Genomic_DNA"/>
</dbReference>
<keyword evidence="2" id="KW-1185">Reference proteome</keyword>
<protein>
    <submittedName>
        <fullName evidence="1">Uncharacterized protein</fullName>
    </submittedName>
</protein>
<dbReference type="Proteomes" id="UP000518605">
    <property type="component" value="Unassembled WGS sequence"/>
</dbReference>
<reference evidence="1 2" key="1">
    <citation type="submission" date="2020-08" db="EMBL/GenBank/DDBJ databases">
        <title>Genomic Encyclopedia of Type Strains, Phase III (KMG-III): the genomes of soil and plant-associated and newly described type strains.</title>
        <authorList>
            <person name="Whitman W."/>
        </authorList>
    </citation>
    <scope>NUCLEOTIDE SEQUENCE [LARGE SCALE GENOMIC DNA]</scope>
    <source>
        <strain evidence="1 2">CECT 8234</strain>
    </source>
</reference>
<organism evidence="1 2">
    <name type="scientific">Paenibacillus endophyticus</name>
    <dbReference type="NCBI Taxonomy" id="1294268"/>
    <lineage>
        <taxon>Bacteria</taxon>
        <taxon>Bacillati</taxon>
        <taxon>Bacillota</taxon>
        <taxon>Bacilli</taxon>
        <taxon>Bacillales</taxon>
        <taxon>Paenibacillaceae</taxon>
        <taxon>Paenibacillus</taxon>
    </lineage>
</organism>
<evidence type="ECO:0000313" key="2">
    <source>
        <dbReference type="Proteomes" id="UP000518605"/>
    </source>
</evidence>
<comment type="caution">
    <text evidence="1">The sequence shown here is derived from an EMBL/GenBank/DDBJ whole genome shotgun (WGS) entry which is preliminary data.</text>
</comment>
<evidence type="ECO:0000313" key="1">
    <source>
        <dbReference type="EMBL" id="MBB3154294.1"/>
    </source>
</evidence>
<gene>
    <name evidence="1" type="ORF">FHS16_004376</name>
</gene>
<name>A0A7W5CCH5_9BACL</name>
<dbReference type="RefSeq" id="WP_183567475.1">
    <property type="nucleotide sequence ID" value="NZ_CBCSLB010000016.1"/>
</dbReference>